<evidence type="ECO:0000256" key="2">
    <source>
        <dbReference type="ARBA" id="ARBA00022448"/>
    </source>
</evidence>
<name>A0A438NE06_EXOME</name>
<protein>
    <recommendedName>
        <fullName evidence="7">Major facilitator superfamily (MFS) profile domain-containing protein</fullName>
    </recommendedName>
</protein>
<evidence type="ECO:0000256" key="5">
    <source>
        <dbReference type="ARBA" id="ARBA00023136"/>
    </source>
</evidence>
<dbReference type="FunFam" id="1.20.1250.20:FF:000034">
    <property type="entry name" value="MFS general substrate transporter"/>
    <property type="match status" value="1"/>
</dbReference>
<proteinExistence type="predicted"/>
<comment type="caution">
    <text evidence="8">The sequence shown here is derived from an EMBL/GenBank/DDBJ whole genome shotgun (WGS) entry which is preliminary data.</text>
</comment>
<feature type="transmembrane region" description="Helical" evidence="6">
    <location>
        <begin position="351"/>
        <end position="369"/>
    </location>
</feature>
<evidence type="ECO:0000313" key="9">
    <source>
        <dbReference type="Proteomes" id="UP000288859"/>
    </source>
</evidence>
<evidence type="ECO:0000256" key="6">
    <source>
        <dbReference type="SAM" id="Phobius"/>
    </source>
</evidence>
<dbReference type="PANTHER" id="PTHR43791:SF85">
    <property type="entry name" value="TRANSPORTER, PUTATIVE (AFU_ORTHOLOGUE AFUA_6G00710)-RELATED"/>
    <property type="match status" value="1"/>
</dbReference>
<dbReference type="PROSITE" id="PS50850">
    <property type="entry name" value="MFS"/>
    <property type="match status" value="1"/>
</dbReference>
<feature type="domain" description="Major facilitator superfamily (MFS) profile" evidence="7">
    <location>
        <begin position="56"/>
        <end position="469"/>
    </location>
</feature>
<dbReference type="Gene3D" id="1.20.1250.20">
    <property type="entry name" value="MFS general substrate transporter like domains"/>
    <property type="match status" value="2"/>
</dbReference>
<dbReference type="EMBL" id="NAJM01000006">
    <property type="protein sequence ID" value="RVX73940.1"/>
    <property type="molecule type" value="Genomic_DNA"/>
</dbReference>
<evidence type="ECO:0000256" key="4">
    <source>
        <dbReference type="ARBA" id="ARBA00022989"/>
    </source>
</evidence>
<feature type="transmembrane region" description="Helical" evidence="6">
    <location>
        <begin position="285"/>
        <end position="307"/>
    </location>
</feature>
<feature type="transmembrane region" description="Helical" evidence="6">
    <location>
        <begin position="215"/>
        <end position="237"/>
    </location>
</feature>
<keyword evidence="3 6" id="KW-0812">Transmembrane</keyword>
<feature type="transmembrane region" description="Helical" evidence="6">
    <location>
        <begin position="327"/>
        <end position="344"/>
    </location>
</feature>
<reference evidence="8 9" key="1">
    <citation type="submission" date="2017-03" db="EMBL/GenBank/DDBJ databases">
        <title>Genomes of endolithic fungi from Antarctica.</title>
        <authorList>
            <person name="Coleine C."/>
            <person name="Masonjones S."/>
            <person name="Stajich J.E."/>
        </authorList>
    </citation>
    <scope>NUCLEOTIDE SEQUENCE [LARGE SCALE GENOMIC DNA]</scope>
    <source>
        <strain evidence="8 9">CCFEE 6314</strain>
    </source>
</reference>
<organism evidence="8 9">
    <name type="scientific">Exophiala mesophila</name>
    <name type="common">Black yeast-like fungus</name>
    <dbReference type="NCBI Taxonomy" id="212818"/>
    <lineage>
        <taxon>Eukaryota</taxon>
        <taxon>Fungi</taxon>
        <taxon>Dikarya</taxon>
        <taxon>Ascomycota</taxon>
        <taxon>Pezizomycotina</taxon>
        <taxon>Eurotiomycetes</taxon>
        <taxon>Chaetothyriomycetidae</taxon>
        <taxon>Chaetothyriales</taxon>
        <taxon>Herpotrichiellaceae</taxon>
        <taxon>Exophiala</taxon>
    </lineage>
</organism>
<dbReference type="InterPro" id="IPR036259">
    <property type="entry name" value="MFS_trans_sf"/>
</dbReference>
<feature type="transmembrane region" description="Helical" evidence="6">
    <location>
        <begin position="122"/>
        <end position="144"/>
    </location>
</feature>
<dbReference type="OrthoDB" id="9971669at2759"/>
<evidence type="ECO:0000259" key="7">
    <source>
        <dbReference type="PROSITE" id="PS50850"/>
    </source>
</evidence>
<feature type="transmembrane region" description="Helical" evidence="6">
    <location>
        <begin position="381"/>
        <end position="399"/>
    </location>
</feature>
<feature type="transmembrane region" description="Helical" evidence="6">
    <location>
        <begin position="150"/>
        <end position="171"/>
    </location>
</feature>
<dbReference type="Proteomes" id="UP000288859">
    <property type="component" value="Unassembled WGS sequence"/>
</dbReference>
<dbReference type="AlphaFoldDB" id="A0A438NE06"/>
<gene>
    <name evidence="8" type="ORF">B0A52_02830</name>
</gene>
<sequence>MTAPVSNVKDDVDHLEMMDKEIGATIEPRQAGDELAPSPQQVAFDKKMLLKLDLILVPVISMLYLLVFVDRVNIGNARVAGLQRDLRLTDLQYQTAVTVTYVLYIAAELPSNLLLKKLGPKVVLSGLCFLWGTVTTLQCLVNNYSGLLAARLMLGLAEGGLFPGINLYLSMFYQREELQLRIAMFYSFAAFSGAFSGLLAAAIAKMHGIGGLSGWQWIFCLEGIFTVLFAPVAYYLLPNTPHQVRLFTEEQADRCAQRLRLDAAYLETETEKVTLRGVLSVYKSIHLWPMFVIMFCGGTTVFGLAFFMPSIVLGMGYSPVRTQLMTVPPFAVAFVVCLGTAYLADHYRKRGITAMITLFVSLVGILMFYKGRTNAVRYPSLFFLVTGAYANGPCLLAWVPNNTAAHTRRATAIATSFMLTNSGGILNKRKENPLYREKMLRDVQGMTFAQQMEKVVSKDGKGQMADDPD</sequence>
<feature type="transmembrane region" description="Helical" evidence="6">
    <location>
        <begin position="91"/>
        <end position="110"/>
    </location>
</feature>
<dbReference type="VEuPathDB" id="FungiDB:PV10_07790"/>
<accession>A0A438NE06</accession>
<feature type="transmembrane region" description="Helical" evidence="6">
    <location>
        <begin position="48"/>
        <end position="69"/>
    </location>
</feature>
<dbReference type="InterPro" id="IPR020846">
    <property type="entry name" value="MFS_dom"/>
</dbReference>
<dbReference type="GO" id="GO:0022857">
    <property type="term" value="F:transmembrane transporter activity"/>
    <property type="evidence" value="ECO:0007669"/>
    <property type="project" value="InterPro"/>
</dbReference>
<evidence type="ECO:0000256" key="3">
    <source>
        <dbReference type="ARBA" id="ARBA00022692"/>
    </source>
</evidence>
<dbReference type="FunFam" id="1.20.1250.20:FF:000013">
    <property type="entry name" value="MFS general substrate transporter"/>
    <property type="match status" value="1"/>
</dbReference>
<dbReference type="PANTHER" id="PTHR43791">
    <property type="entry name" value="PERMEASE-RELATED"/>
    <property type="match status" value="1"/>
</dbReference>
<evidence type="ECO:0000313" key="8">
    <source>
        <dbReference type="EMBL" id="RVX73940.1"/>
    </source>
</evidence>
<keyword evidence="5 6" id="KW-0472">Membrane</keyword>
<keyword evidence="2" id="KW-0813">Transport</keyword>
<dbReference type="InterPro" id="IPR011701">
    <property type="entry name" value="MFS"/>
</dbReference>
<keyword evidence="4 6" id="KW-1133">Transmembrane helix</keyword>
<dbReference type="GO" id="GO:0016020">
    <property type="term" value="C:membrane"/>
    <property type="evidence" value="ECO:0007669"/>
    <property type="project" value="UniProtKB-SubCell"/>
</dbReference>
<dbReference type="SUPFAM" id="SSF103473">
    <property type="entry name" value="MFS general substrate transporter"/>
    <property type="match status" value="1"/>
</dbReference>
<evidence type="ECO:0000256" key="1">
    <source>
        <dbReference type="ARBA" id="ARBA00004141"/>
    </source>
</evidence>
<dbReference type="Pfam" id="PF07690">
    <property type="entry name" value="MFS_1"/>
    <property type="match status" value="1"/>
</dbReference>
<comment type="subcellular location">
    <subcellularLocation>
        <location evidence="1">Membrane</location>
        <topology evidence="1">Multi-pass membrane protein</topology>
    </subcellularLocation>
</comment>
<feature type="transmembrane region" description="Helical" evidence="6">
    <location>
        <begin position="183"/>
        <end position="203"/>
    </location>
</feature>